<organism evidence="3 4">
    <name type="scientific">Dictyobacter kobayashii</name>
    <dbReference type="NCBI Taxonomy" id="2014872"/>
    <lineage>
        <taxon>Bacteria</taxon>
        <taxon>Bacillati</taxon>
        <taxon>Chloroflexota</taxon>
        <taxon>Ktedonobacteria</taxon>
        <taxon>Ktedonobacterales</taxon>
        <taxon>Dictyobacteraceae</taxon>
        <taxon>Dictyobacter</taxon>
    </lineage>
</organism>
<dbReference type="PANTHER" id="PTHR46580">
    <property type="entry name" value="SENSOR KINASE-RELATED"/>
    <property type="match status" value="1"/>
</dbReference>
<dbReference type="OrthoDB" id="106462at2"/>
<dbReference type="InterPro" id="IPR013517">
    <property type="entry name" value="FG-GAP"/>
</dbReference>
<evidence type="ECO:0000313" key="4">
    <source>
        <dbReference type="Proteomes" id="UP000287188"/>
    </source>
</evidence>
<comment type="caution">
    <text evidence="3">The sequence shown here is derived from an EMBL/GenBank/DDBJ whole genome shotgun (WGS) entry which is preliminary data.</text>
</comment>
<dbReference type="Proteomes" id="UP000287188">
    <property type="component" value="Unassembled WGS sequence"/>
</dbReference>
<dbReference type="EMBL" id="BIFS01000001">
    <property type="protein sequence ID" value="GCE20629.1"/>
    <property type="molecule type" value="Genomic_DNA"/>
</dbReference>
<dbReference type="InterPro" id="IPR028994">
    <property type="entry name" value="Integrin_alpha_N"/>
</dbReference>
<dbReference type="Gene3D" id="2.30.30.100">
    <property type="match status" value="2"/>
</dbReference>
<keyword evidence="1" id="KW-0732">Signal</keyword>
<name>A0A402ANM7_9CHLR</name>
<dbReference type="AlphaFoldDB" id="A0A402ANM7"/>
<gene>
    <name evidence="3" type="ORF">KDK_44290</name>
</gene>
<keyword evidence="2" id="KW-1133">Transmembrane helix</keyword>
<dbReference type="SUPFAM" id="SSF69318">
    <property type="entry name" value="Integrin alpha N-terminal domain"/>
    <property type="match status" value="1"/>
</dbReference>
<dbReference type="Pfam" id="PF13517">
    <property type="entry name" value="FG-GAP_3"/>
    <property type="match status" value="1"/>
</dbReference>
<evidence type="ECO:0008006" key="5">
    <source>
        <dbReference type="Google" id="ProtNLM"/>
    </source>
</evidence>
<reference evidence="4" key="1">
    <citation type="submission" date="2018-12" db="EMBL/GenBank/DDBJ databases">
        <title>Tengunoibacter tsumagoiensis gen. nov., sp. nov., Dictyobacter kobayashii sp. nov., D. alpinus sp. nov., and D. joshuensis sp. nov. and description of Dictyobacteraceae fam. nov. within the order Ktedonobacterales isolated from Tengu-no-mugimeshi.</title>
        <authorList>
            <person name="Wang C.M."/>
            <person name="Zheng Y."/>
            <person name="Sakai Y."/>
            <person name="Toyoda A."/>
            <person name="Minakuchi Y."/>
            <person name="Abe K."/>
            <person name="Yokota A."/>
            <person name="Yabe S."/>
        </authorList>
    </citation>
    <scope>NUCLEOTIDE SEQUENCE [LARGE SCALE GENOMIC DNA]</scope>
    <source>
        <strain evidence="4">Uno11</strain>
    </source>
</reference>
<sequence>MFHTKRISIIMLILIGFGLCGIGVMPLLFSKHGHMAYALASTYAPPVNYAVGNVPFGVVAGNFTGHGSQDIAVANNYDSTVSILENNGHGVFTEQIAHIPTGDNGNPVGIVAGNFMGNGYQDLAVTNIGDASVGILANDGNGNFTLQPLISVDFQTYGIAAGDFFGHGYQDLAVTNQGDGMVTVLENNGHGTFTPHTPIAVGSAPEGL</sequence>
<dbReference type="RefSeq" id="WP_126552284.1">
    <property type="nucleotide sequence ID" value="NZ_BIFS01000001.1"/>
</dbReference>
<keyword evidence="2" id="KW-0472">Membrane</keyword>
<proteinExistence type="predicted"/>
<dbReference type="PANTHER" id="PTHR46580:SF2">
    <property type="entry name" value="MAM DOMAIN-CONTAINING PROTEIN"/>
    <property type="match status" value="1"/>
</dbReference>
<evidence type="ECO:0000256" key="1">
    <source>
        <dbReference type="ARBA" id="ARBA00022729"/>
    </source>
</evidence>
<evidence type="ECO:0000313" key="3">
    <source>
        <dbReference type="EMBL" id="GCE20629.1"/>
    </source>
</evidence>
<evidence type="ECO:0000256" key="2">
    <source>
        <dbReference type="SAM" id="Phobius"/>
    </source>
</evidence>
<accession>A0A402ANM7</accession>
<keyword evidence="4" id="KW-1185">Reference proteome</keyword>
<feature type="transmembrane region" description="Helical" evidence="2">
    <location>
        <begin position="7"/>
        <end position="29"/>
    </location>
</feature>
<protein>
    <recommendedName>
        <fullName evidence="5">VCBS repeat-containing protein</fullName>
    </recommendedName>
</protein>
<keyword evidence="2" id="KW-0812">Transmembrane</keyword>